<evidence type="ECO:0000313" key="4">
    <source>
        <dbReference type="EMBL" id="KAG9511204.1"/>
    </source>
</evidence>
<dbReference type="PROSITE" id="PS50211">
    <property type="entry name" value="DENN"/>
    <property type="match status" value="1"/>
</dbReference>
<feature type="compositionally biased region" description="Basic and acidic residues" evidence="2">
    <location>
        <begin position="385"/>
        <end position="397"/>
    </location>
</feature>
<dbReference type="Proteomes" id="UP000825002">
    <property type="component" value="Unassembled WGS sequence"/>
</dbReference>
<dbReference type="PANTHER" id="PTHR31017:SF1">
    <property type="entry name" value="LATE SECRETORY PATHWAY PROTEIN AVL9 HOMOLOG"/>
    <property type="match status" value="1"/>
</dbReference>
<evidence type="ECO:0000256" key="2">
    <source>
        <dbReference type="SAM" id="MobiDB-lite"/>
    </source>
</evidence>
<dbReference type="PANTHER" id="PTHR31017">
    <property type="entry name" value="LATE SECRETORY PATHWAY PROTEIN AVL9-RELATED"/>
    <property type="match status" value="1"/>
</dbReference>
<feature type="region of interest" description="Disordered" evidence="2">
    <location>
        <begin position="1"/>
        <end position="20"/>
    </location>
</feature>
<evidence type="ECO:0000259" key="3">
    <source>
        <dbReference type="PROSITE" id="PS50211"/>
    </source>
</evidence>
<protein>
    <submittedName>
        <fullName evidence="4">Late secretory pathway protein AVL9-like protein</fullName>
    </submittedName>
</protein>
<proteinExistence type="inferred from homology"/>
<reference evidence="4 5" key="1">
    <citation type="submission" date="2020-10" db="EMBL/GenBank/DDBJ databases">
        <authorList>
            <person name="Klimov P.B."/>
            <person name="Dyachkov S.M."/>
            <person name="Chetverikov P.E."/>
        </authorList>
    </citation>
    <scope>NUCLEOTIDE SEQUENCE [LARGE SCALE GENOMIC DNA]</scope>
    <source>
        <strain evidence="4">BMOC 18-1129-001#AD2665</strain>
        <tissue evidence="4">Entire mites</tissue>
    </source>
</reference>
<dbReference type="InterPro" id="IPR018307">
    <property type="entry name" value="ABL9/DENND6_dom"/>
</dbReference>
<feature type="compositionally biased region" description="Basic and acidic residues" evidence="2">
    <location>
        <begin position="112"/>
        <end position="122"/>
    </location>
</feature>
<feature type="domain" description="UDENN" evidence="3">
    <location>
        <begin position="37"/>
        <end position="567"/>
    </location>
</feature>
<dbReference type="EMBL" id="JAIFTH010000021">
    <property type="protein sequence ID" value="KAG9511204.1"/>
    <property type="molecule type" value="Genomic_DNA"/>
</dbReference>
<name>A0ABQ7SCR5_9ACAR</name>
<dbReference type="InterPro" id="IPR051731">
    <property type="entry name" value="DENND11/AVL9_GEFs"/>
</dbReference>
<accession>A0ABQ7SCR5</accession>
<comment type="similarity">
    <text evidence="1">Belongs to the AVL9 family.</text>
</comment>
<feature type="region of interest" description="Disordered" evidence="2">
    <location>
        <begin position="380"/>
        <end position="400"/>
    </location>
</feature>
<evidence type="ECO:0000256" key="1">
    <source>
        <dbReference type="ARBA" id="ARBA00038178"/>
    </source>
</evidence>
<keyword evidence="5" id="KW-1185">Reference proteome</keyword>
<organism evidence="4 5">
    <name type="scientific">Fragariocoptes setiger</name>
    <dbReference type="NCBI Taxonomy" id="1670756"/>
    <lineage>
        <taxon>Eukaryota</taxon>
        <taxon>Metazoa</taxon>
        <taxon>Ecdysozoa</taxon>
        <taxon>Arthropoda</taxon>
        <taxon>Chelicerata</taxon>
        <taxon>Arachnida</taxon>
        <taxon>Acari</taxon>
        <taxon>Acariformes</taxon>
        <taxon>Trombidiformes</taxon>
        <taxon>Prostigmata</taxon>
        <taxon>Eupodina</taxon>
        <taxon>Eriophyoidea</taxon>
        <taxon>Phytoptidae</taxon>
        <taxon>Fragariocoptes</taxon>
    </lineage>
</organism>
<dbReference type="InterPro" id="IPR037516">
    <property type="entry name" value="Tripartite_DENN"/>
</dbReference>
<dbReference type="Pfam" id="PF09794">
    <property type="entry name" value="Avl9"/>
    <property type="match status" value="1"/>
</dbReference>
<feature type="region of interest" description="Disordered" evidence="2">
    <location>
        <begin position="112"/>
        <end position="137"/>
    </location>
</feature>
<sequence length="664" mass="74740">MDGTIGSEADPAPSTAADDLEPEVDYTECYNENNIIRHIMVIGFHHKHGYQVDYCYPPIAASPNRVVVSTPEKPIVLPNSWKTLPLLCLPDGAHNFDNDIIYFTVPDDKQPEPISRHSKDLQEDTEGGLSGDDKQESACSNDNIGVKTIFGTACYRQIQADKLVNKSSDITRISVQKSVCVLSKLPLFGLIRSKLEMITHAYFQELDFSKVSILKLTYDNLNASLSSDSIKDSTIFLGLSARALVSQFAYNLLVIFKAILLEKKILFYGSPVRDLCNTIMTVCSLFPGLLESGGLDYSGCDLQLTQAMLEALKLSDSSELRTVDLPVRDDKVFFSPSKEEVVIITDPNFGDSFIDISDKLSLNGEKEECCTSDLPVMVEQNTSSSDEKSELNHKDENPIETQTIGDETVLADGSVPEDPFVLKLCRMEPEETGLPLQVFTRGSFCLPYLSISYLDLLSDVRVKSFVIGATNFLFKQKKDMYDMIVDLEENKVEIIDANLKRYLSLTTEDLRFMDHLIRHVTVIANDNQSKNENPTTGLIGHDITKWVGGEEWIRYHFRMYTMYMLRAARVNNLEPFNARFMQAWKQTTNNYKQWESSGKAPVLMALKNRHPFTCSRGLNFADMKLKFSYNFSDHVTNVSSTFRSVFSNRSKAAGLETPGNQTRH</sequence>
<evidence type="ECO:0000313" key="5">
    <source>
        <dbReference type="Proteomes" id="UP000825002"/>
    </source>
</evidence>
<comment type="caution">
    <text evidence="4">The sequence shown here is derived from an EMBL/GenBank/DDBJ whole genome shotgun (WGS) entry which is preliminary data.</text>
</comment>
<gene>
    <name evidence="4" type="primary">AVL9</name>
    <name evidence="4" type="ORF">GZH46_00227</name>
</gene>